<organism evidence="18 19">
    <name type="scientific">Geranomyces variabilis</name>
    <dbReference type="NCBI Taxonomy" id="109894"/>
    <lineage>
        <taxon>Eukaryota</taxon>
        <taxon>Fungi</taxon>
        <taxon>Fungi incertae sedis</taxon>
        <taxon>Chytridiomycota</taxon>
        <taxon>Chytridiomycota incertae sedis</taxon>
        <taxon>Chytridiomycetes</taxon>
        <taxon>Spizellomycetales</taxon>
        <taxon>Powellomycetaceae</taxon>
        <taxon>Geranomyces</taxon>
    </lineage>
</organism>
<keyword evidence="6" id="KW-0645">Protease</keyword>
<dbReference type="GO" id="GO:0046872">
    <property type="term" value="F:metal ion binding"/>
    <property type="evidence" value="ECO:0007669"/>
    <property type="project" value="UniProtKB-KW"/>
</dbReference>
<evidence type="ECO:0000256" key="14">
    <source>
        <dbReference type="ARBA" id="ARBA00045757"/>
    </source>
</evidence>
<dbReference type="GO" id="GO:0006627">
    <property type="term" value="P:protein processing involved in protein targeting to mitochondrion"/>
    <property type="evidence" value="ECO:0007669"/>
    <property type="project" value="TreeGrafter"/>
</dbReference>
<evidence type="ECO:0000256" key="10">
    <source>
        <dbReference type="ARBA" id="ARBA00022946"/>
    </source>
</evidence>
<evidence type="ECO:0000256" key="7">
    <source>
        <dbReference type="ARBA" id="ARBA00022723"/>
    </source>
</evidence>
<evidence type="ECO:0000256" key="12">
    <source>
        <dbReference type="ARBA" id="ARBA00023128"/>
    </source>
</evidence>
<evidence type="ECO:0000256" key="13">
    <source>
        <dbReference type="ARBA" id="ARBA00031018"/>
    </source>
</evidence>
<comment type="similarity">
    <text evidence="4 15">Belongs to the peptidase M16 family.</text>
</comment>
<comment type="cofactor">
    <cofactor evidence="2">
        <name>Zn(2+)</name>
        <dbReference type="ChEBI" id="CHEBI:29105"/>
    </cofactor>
</comment>
<comment type="caution">
    <text evidence="18">The sequence shown here is derived from an EMBL/GenBank/DDBJ whole genome shotgun (WGS) entry which is preliminary data.</text>
</comment>
<sequence length="485" mass="53473">MLRHTRLLARSAALRARTASYSSPAVLTSPSPSTRSVNYTYPQSLGNVPETKITKLANGFTIASESNPNYQTATVGVWIDAGSRFETEKTNGTAHFLEHMAFKGTKSRTQVQLETQIENIGGHLNAYTSREQTVYYAKSLSSDVGTSVEILSDILQGSTLNTDAIERERDVILREAEEVDKQKEEVVFDHLHASAFQGSPLGRTILGPNENIKSITRKDLTDYISTNYTPERMVLAAAGGVEHDALVKLAEKHFGSLAVGTATSGPGKQLKAKFFGSDLRARFDDHPTAHIALAVEGVSWTSPDYWALLVAQSIVGSWDRSLGAAPHVSSKLAQNLNKWGLANSFMSFNTSYSDTGLFGVYAVSESRMHLDDLIHYIQQEWHRLAVAVTETEVFRAKNQLKTSLLLALDGTTPIAEDIGRQMLVYGKRLTPWEVDGLIEKVTAEDVMKVAKQYIHDQEVCMVGYGPIESLPDYNRVRSAMSPIWT</sequence>
<dbReference type="AlphaFoldDB" id="A0AAD5TRK9"/>
<dbReference type="Gene3D" id="3.30.830.10">
    <property type="entry name" value="Metalloenzyme, LuxS/M16 peptidase-like"/>
    <property type="match status" value="2"/>
</dbReference>
<evidence type="ECO:0000256" key="11">
    <source>
        <dbReference type="ARBA" id="ARBA00023049"/>
    </source>
</evidence>
<evidence type="ECO:0000313" key="18">
    <source>
        <dbReference type="EMBL" id="KAJ3182381.1"/>
    </source>
</evidence>
<keyword evidence="10" id="KW-0809">Transit peptide</keyword>
<keyword evidence="9" id="KW-0862">Zinc</keyword>
<name>A0AAD5TRK9_9FUNG</name>
<evidence type="ECO:0000256" key="15">
    <source>
        <dbReference type="RuleBase" id="RU004447"/>
    </source>
</evidence>
<protein>
    <recommendedName>
        <fullName evidence="5">mitochondrial processing peptidase</fullName>
        <ecNumber evidence="5">3.4.24.64</ecNumber>
    </recommendedName>
    <alternativeName>
        <fullName evidence="13">Beta-MPP</fullName>
    </alternativeName>
</protein>
<dbReference type="InterPro" id="IPR007863">
    <property type="entry name" value="Peptidase_M16_C"/>
</dbReference>
<dbReference type="FunFam" id="3.30.830.10:FF:000002">
    <property type="entry name" value="Mitochondrial-processing peptidase subunit beta"/>
    <property type="match status" value="1"/>
</dbReference>
<accession>A0AAD5TRK9</accession>
<gene>
    <name evidence="18" type="primary">MPP1</name>
    <name evidence="18" type="ORF">HDU87_008545</name>
</gene>
<reference evidence="18" key="1">
    <citation type="submission" date="2020-05" db="EMBL/GenBank/DDBJ databases">
        <title>Phylogenomic resolution of chytrid fungi.</title>
        <authorList>
            <person name="Stajich J.E."/>
            <person name="Amses K."/>
            <person name="Simmons R."/>
            <person name="Seto K."/>
            <person name="Myers J."/>
            <person name="Bonds A."/>
            <person name="Quandt C.A."/>
            <person name="Barry K."/>
            <person name="Liu P."/>
            <person name="Grigoriev I."/>
            <person name="Longcore J.E."/>
            <person name="James T.Y."/>
        </authorList>
    </citation>
    <scope>NUCLEOTIDE SEQUENCE</scope>
    <source>
        <strain evidence="18">JEL0379</strain>
    </source>
</reference>
<evidence type="ECO:0000256" key="2">
    <source>
        <dbReference type="ARBA" id="ARBA00001947"/>
    </source>
</evidence>
<proteinExistence type="inferred from homology"/>
<keyword evidence="8" id="KW-0378">Hydrolase</keyword>
<evidence type="ECO:0000256" key="1">
    <source>
        <dbReference type="ARBA" id="ARBA00001098"/>
    </source>
</evidence>
<evidence type="ECO:0000259" key="16">
    <source>
        <dbReference type="Pfam" id="PF00675"/>
    </source>
</evidence>
<keyword evidence="7" id="KW-0479">Metal-binding</keyword>
<dbReference type="SUPFAM" id="SSF63411">
    <property type="entry name" value="LuxS/MPP-like metallohydrolase"/>
    <property type="match status" value="2"/>
</dbReference>
<feature type="domain" description="Peptidase M16 C-terminal" evidence="17">
    <location>
        <begin position="214"/>
        <end position="400"/>
    </location>
</feature>
<comment type="catalytic activity">
    <reaction evidence="1">
        <text>Release of N-terminal transit peptides from precursor proteins imported into the mitochondrion, typically with Arg in position P2.</text>
        <dbReference type="EC" id="3.4.24.64"/>
    </reaction>
</comment>
<comment type="function">
    <text evidence="14">Catalytic subunit of the essential mitochondrial processing protease (MPP), which cleaves the mitochondrial sequence off newly imported precursors proteins. Preferentially, cleaves after an arginine at position P2.</text>
</comment>
<evidence type="ECO:0000256" key="3">
    <source>
        <dbReference type="ARBA" id="ARBA00004173"/>
    </source>
</evidence>
<dbReference type="Pfam" id="PF00675">
    <property type="entry name" value="Peptidase_M16"/>
    <property type="match status" value="1"/>
</dbReference>
<dbReference type="PANTHER" id="PTHR11851:SF149">
    <property type="entry name" value="GH01077P"/>
    <property type="match status" value="1"/>
</dbReference>
<evidence type="ECO:0000256" key="5">
    <source>
        <dbReference type="ARBA" id="ARBA00012299"/>
    </source>
</evidence>
<dbReference type="GO" id="GO:0004222">
    <property type="term" value="F:metalloendopeptidase activity"/>
    <property type="evidence" value="ECO:0007669"/>
    <property type="project" value="UniProtKB-EC"/>
</dbReference>
<dbReference type="PROSITE" id="PS00143">
    <property type="entry name" value="INSULINASE"/>
    <property type="match status" value="1"/>
</dbReference>
<evidence type="ECO:0000256" key="6">
    <source>
        <dbReference type="ARBA" id="ARBA00022670"/>
    </source>
</evidence>
<evidence type="ECO:0000256" key="4">
    <source>
        <dbReference type="ARBA" id="ARBA00007261"/>
    </source>
</evidence>
<dbReference type="InterPro" id="IPR050361">
    <property type="entry name" value="MPP/UQCRC_Complex"/>
</dbReference>
<dbReference type="GO" id="GO:0005759">
    <property type="term" value="C:mitochondrial matrix"/>
    <property type="evidence" value="ECO:0007669"/>
    <property type="project" value="UniProtKB-ARBA"/>
</dbReference>
<dbReference type="Pfam" id="PF05193">
    <property type="entry name" value="Peptidase_M16_C"/>
    <property type="match status" value="1"/>
</dbReference>
<dbReference type="FunFam" id="3.30.830.10:FF:000001">
    <property type="entry name" value="Mitochondrial-processing peptidase subunit beta, mitochondrial"/>
    <property type="match status" value="1"/>
</dbReference>
<evidence type="ECO:0000256" key="9">
    <source>
        <dbReference type="ARBA" id="ARBA00022833"/>
    </source>
</evidence>
<dbReference type="InterPro" id="IPR001431">
    <property type="entry name" value="Pept_M16_Zn_BS"/>
</dbReference>
<keyword evidence="12" id="KW-0496">Mitochondrion</keyword>
<evidence type="ECO:0000259" key="17">
    <source>
        <dbReference type="Pfam" id="PF05193"/>
    </source>
</evidence>
<keyword evidence="11" id="KW-0482">Metalloprotease</keyword>
<keyword evidence="19" id="KW-1185">Reference proteome</keyword>
<evidence type="ECO:0000256" key="8">
    <source>
        <dbReference type="ARBA" id="ARBA00022801"/>
    </source>
</evidence>
<dbReference type="EMBL" id="JADGJQ010000009">
    <property type="protein sequence ID" value="KAJ3182381.1"/>
    <property type="molecule type" value="Genomic_DNA"/>
</dbReference>
<dbReference type="EC" id="3.4.24.64" evidence="5"/>
<feature type="domain" description="Peptidase M16 N-terminal" evidence="16">
    <location>
        <begin position="62"/>
        <end position="208"/>
    </location>
</feature>
<dbReference type="InterPro" id="IPR011765">
    <property type="entry name" value="Pept_M16_N"/>
</dbReference>
<dbReference type="InterPro" id="IPR011249">
    <property type="entry name" value="Metalloenz_LuxS/M16"/>
</dbReference>
<dbReference type="Proteomes" id="UP001212152">
    <property type="component" value="Unassembled WGS sequence"/>
</dbReference>
<evidence type="ECO:0000313" key="19">
    <source>
        <dbReference type="Proteomes" id="UP001212152"/>
    </source>
</evidence>
<dbReference type="PANTHER" id="PTHR11851">
    <property type="entry name" value="METALLOPROTEASE"/>
    <property type="match status" value="1"/>
</dbReference>
<comment type="subcellular location">
    <subcellularLocation>
        <location evidence="3">Mitochondrion</location>
    </subcellularLocation>
</comment>